<dbReference type="STRING" id="908337.HMPREF9257_0437"/>
<dbReference type="PANTHER" id="PTHR30543:SF21">
    <property type="entry name" value="NAD(P)H-DEPENDENT FMN REDUCTASE LOT6"/>
    <property type="match status" value="1"/>
</dbReference>
<dbReference type="InterPro" id="IPR005025">
    <property type="entry name" value="FMN_Rdtase-like_dom"/>
</dbReference>
<feature type="compositionally biased region" description="Basic and acidic residues" evidence="1">
    <location>
        <begin position="424"/>
        <end position="434"/>
    </location>
</feature>
<reference evidence="3 4" key="1">
    <citation type="submission" date="2010-10" db="EMBL/GenBank/DDBJ databases">
        <authorList>
            <person name="Durkin A.S."/>
            <person name="Madupu R."/>
            <person name="Torralba M."/>
            <person name="Gillis M."/>
            <person name="Methe B."/>
            <person name="Sutton G."/>
            <person name="Nelson K.E."/>
        </authorList>
    </citation>
    <scope>NUCLEOTIDE SEQUENCE [LARGE SCALE GENOMIC DNA]</scope>
    <source>
        <strain evidence="3 4">ACS-139-V-Col8</strain>
    </source>
</reference>
<accession>E4KRD7</accession>
<dbReference type="GO" id="GO:0016491">
    <property type="term" value="F:oxidoreductase activity"/>
    <property type="evidence" value="ECO:0007669"/>
    <property type="project" value="UniProtKB-KW"/>
</dbReference>
<dbReference type="GO" id="GO:0010181">
    <property type="term" value="F:FMN binding"/>
    <property type="evidence" value="ECO:0007669"/>
    <property type="project" value="TreeGrafter"/>
</dbReference>
<dbReference type="Proteomes" id="UP000005990">
    <property type="component" value="Unassembled WGS sequence"/>
</dbReference>
<dbReference type="GO" id="GO:0005829">
    <property type="term" value="C:cytosol"/>
    <property type="evidence" value="ECO:0007669"/>
    <property type="project" value="TreeGrafter"/>
</dbReference>
<name>E4KRD7_9LACT</name>
<keyword evidence="4" id="KW-1185">Reference proteome</keyword>
<dbReference type="eggNOG" id="COG2461">
    <property type="taxonomic scope" value="Bacteria"/>
</dbReference>
<feature type="region of interest" description="Disordered" evidence="1">
    <location>
        <begin position="378"/>
        <end position="447"/>
    </location>
</feature>
<sequence length="447" mass="49096">MKLVGIVGSAAEKSYNRQLLQFIKKQFANKFDLDIIEIKDLPLFNQSEDISDTPLLQDINQRILDADGVIISTPEHNHTIPAALKSALEWLSFNLHPLANKPVMIVGASYYDQGSSRAQLNLRQVLDAPGVNAHVLPGNEFLLGLVKEAFDEEGNIKAEGTVGFLSQCIDNFLTFVRVVNTIDAEQKAAANKPAAEDLNASGKIATTIEGVDMHADDWVEQAAAKVNAVEGDTYVKLNRGVLTVDQINMLLESMPMEITYADSNNQFLYYNMVKPASEMLAKRVPGQVGNPLADCHPPKSLKNVEWVIQTLRSGQQDVVRVHVPKHADKYVVHNYQAIKDTDGQYMGINEYILDFKPIVEWYLKQTGQELVGGVDVTTSASQKEESPAPDTTSSASISEEEPAVAEVETDTTSSASYSEEEEKTVEVEVNRVEEENSVDAITGASEA</sequence>
<dbReference type="InterPro" id="IPR029039">
    <property type="entry name" value="Flavoprotein-like_sf"/>
</dbReference>
<keyword evidence="3" id="KW-0560">Oxidoreductase</keyword>
<feature type="domain" description="NADPH-dependent FMN reductase-like" evidence="2">
    <location>
        <begin position="1"/>
        <end position="144"/>
    </location>
</feature>
<evidence type="ECO:0000313" key="3">
    <source>
        <dbReference type="EMBL" id="EFR30467.1"/>
    </source>
</evidence>
<evidence type="ECO:0000259" key="2">
    <source>
        <dbReference type="Pfam" id="PF03358"/>
    </source>
</evidence>
<feature type="compositionally biased region" description="Acidic residues" evidence="1">
    <location>
        <begin position="398"/>
        <end position="409"/>
    </location>
</feature>
<protein>
    <submittedName>
        <fullName evidence="3">Flavin reductase</fullName>
        <ecNumber evidence="3">1.7.-.-</ecNumber>
    </submittedName>
</protein>
<dbReference type="SUPFAM" id="SSF52218">
    <property type="entry name" value="Flavoproteins"/>
    <property type="match status" value="1"/>
</dbReference>
<comment type="caution">
    <text evidence="3">The sequence shown here is derived from an EMBL/GenBank/DDBJ whole genome shotgun (WGS) entry which is preliminary data.</text>
</comment>
<dbReference type="InterPro" id="IPR050712">
    <property type="entry name" value="NAD(P)H-dep_reductase"/>
</dbReference>
<proteinExistence type="predicted"/>
<dbReference type="EC" id="1.7.-.-" evidence="3"/>
<dbReference type="Gene3D" id="3.30.450.20">
    <property type="entry name" value="PAS domain"/>
    <property type="match status" value="1"/>
</dbReference>
<dbReference type="PANTHER" id="PTHR30543">
    <property type="entry name" value="CHROMATE REDUCTASE"/>
    <property type="match status" value="1"/>
</dbReference>
<dbReference type="RefSeq" id="WP_006418990.1">
    <property type="nucleotide sequence ID" value="NZ_AENN01000018.1"/>
</dbReference>
<dbReference type="Gene3D" id="3.40.50.360">
    <property type="match status" value="1"/>
</dbReference>
<dbReference type="Pfam" id="PF13596">
    <property type="entry name" value="PAS_10"/>
    <property type="match status" value="1"/>
</dbReference>
<evidence type="ECO:0000313" key="4">
    <source>
        <dbReference type="Proteomes" id="UP000005990"/>
    </source>
</evidence>
<dbReference type="AlphaFoldDB" id="E4KRD7"/>
<organism evidence="3 4">
    <name type="scientific">Eremococcus coleocola ACS-139-V-Col8</name>
    <dbReference type="NCBI Taxonomy" id="908337"/>
    <lineage>
        <taxon>Bacteria</taxon>
        <taxon>Bacillati</taxon>
        <taxon>Bacillota</taxon>
        <taxon>Bacilli</taxon>
        <taxon>Lactobacillales</taxon>
        <taxon>Aerococcaceae</taxon>
        <taxon>Eremococcus</taxon>
    </lineage>
</organism>
<gene>
    <name evidence="3" type="ORF">HMPREF9257_0437</name>
</gene>
<dbReference type="EMBL" id="AENN01000018">
    <property type="protein sequence ID" value="EFR30467.1"/>
    <property type="molecule type" value="Genomic_DNA"/>
</dbReference>
<dbReference type="eggNOG" id="COG0431">
    <property type="taxonomic scope" value="Bacteria"/>
</dbReference>
<dbReference type="Pfam" id="PF03358">
    <property type="entry name" value="FMN_red"/>
    <property type="match status" value="1"/>
</dbReference>
<dbReference type="OrthoDB" id="9812295at2"/>
<evidence type="ECO:0000256" key="1">
    <source>
        <dbReference type="SAM" id="MobiDB-lite"/>
    </source>
</evidence>